<gene>
    <name evidence="3" type="ordered locus">KLTH0F00242g</name>
</gene>
<keyword evidence="1" id="KW-0238">DNA-binding</keyword>
<keyword evidence="4" id="KW-1185">Reference proteome</keyword>
<proteinExistence type="predicted"/>
<evidence type="ECO:0000313" key="3">
    <source>
        <dbReference type="EMBL" id="CAR23783.1"/>
    </source>
</evidence>
<evidence type="ECO:0000259" key="2">
    <source>
        <dbReference type="Pfam" id="PF00046"/>
    </source>
</evidence>
<dbReference type="Proteomes" id="UP000002036">
    <property type="component" value="Chromosome F"/>
</dbReference>
<dbReference type="InParanoid" id="C5DJY2"/>
<dbReference type="RefSeq" id="XP_002554220.1">
    <property type="nucleotide sequence ID" value="XM_002554174.1"/>
</dbReference>
<dbReference type="OrthoDB" id="2109411at2759"/>
<organism evidence="3 4">
    <name type="scientific">Lachancea thermotolerans (strain ATCC 56472 / CBS 6340 / NRRL Y-8284)</name>
    <name type="common">Yeast</name>
    <name type="synonym">Kluyveromyces thermotolerans</name>
    <dbReference type="NCBI Taxonomy" id="559295"/>
    <lineage>
        <taxon>Eukaryota</taxon>
        <taxon>Fungi</taxon>
        <taxon>Dikarya</taxon>
        <taxon>Ascomycota</taxon>
        <taxon>Saccharomycotina</taxon>
        <taxon>Saccharomycetes</taxon>
        <taxon>Saccharomycetales</taxon>
        <taxon>Saccharomycetaceae</taxon>
        <taxon>Lachancea</taxon>
    </lineage>
</organism>
<dbReference type="KEGG" id="lth:KLTH0F00242g"/>
<comment type="subcellular location">
    <subcellularLocation>
        <location evidence="1">Nucleus</location>
    </subcellularLocation>
</comment>
<dbReference type="HOGENOM" id="CLU_1816149_0_0_1"/>
<evidence type="ECO:0000256" key="1">
    <source>
        <dbReference type="RuleBase" id="RU000682"/>
    </source>
</evidence>
<accession>C5DJY2</accession>
<name>C5DJY2_LACTC</name>
<dbReference type="EMBL" id="CU928170">
    <property type="protein sequence ID" value="CAR23783.1"/>
    <property type="molecule type" value="Genomic_DNA"/>
</dbReference>
<dbReference type="InterPro" id="IPR001356">
    <property type="entry name" value="HD"/>
</dbReference>
<feature type="domain" description="Homeobox" evidence="2">
    <location>
        <begin position="59"/>
        <end position="98"/>
    </location>
</feature>
<keyword evidence="1" id="KW-0539">Nucleus</keyword>
<evidence type="ECO:0000313" key="4">
    <source>
        <dbReference type="Proteomes" id="UP000002036"/>
    </source>
</evidence>
<dbReference type="SUPFAM" id="SSF46689">
    <property type="entry name" value="Homeodomain-like"/>
    <property type="match status" value="1"/>
</dbReference>
<dbReference type="CDD" id="cd00086">
    <property type="entry name" value="homeodomain"/>
    <property type="match status" value="1"/>
</dbReference>
<dbReference type="AlphaFoldDB" id="C5DJY2"/>
<dbReference type="GO" id="GO:0003677">
    <property type="term" value="F:DNA binding"/>
    <property type="evidence" value="ECO:0007669"/>
    <property type="project" value="UniProtKB-KW"/>
</dbReference>
<dbReference type="InterPro" id="IPR009057">
    <property type="entry name" value="Homeodomain-like_sf"/>
</dbReference>
<dbReference type="GeneID" id="8292409"/>
<dbReference type="STRING" id="559295.C5DJY2"/>
<dbReference type="GO" id="GO:0005634">
    <property type="term" value="C:nucleus"/>
    <property type="evidence" value="ECO:0007669"/>
    <property type="project" value="UniProtKB-SubCell"/>
</dbReference>
<keyword evidence="1" id="KW-0371">Homeobox</keyword>
<sequence length="142" mass="16470">MDSRGLTISLESIKKVCLMLLEPNYKSRQEVCDKIYENYATLLQDAVVESKEKPRSGQQRRTLLSKDTRLFLESVFEKKRSPNSRERKAIADKCGLTPIYISFSVFSSSQGHGSQQKTFPTYSPIFLTFFMFWSNFRTFNTP</sequence>
<reference evidence="3 4" key="1">
    <citation type="journal article" date="2009" name="Genome Res.">
        <title>Comparative genomics of protoploid Saccharomycetaceae.</title>
        <authorList>
            <consortium name="The Genolevures Consortium"/>
            <person name="Souciet J.-L."/>
            <person name="Dujon B."/>
            <person name="Gaillardin C."/>
            <person name="Johnston M."/>
            <person name="Baret P.V."/>
            <person name="Cliften P."/>
            <person name="Sherman D.J."/>
            <person name="Weissenbach J."/>
            <person name="Westhof E."/>
            <person name="Wincker P."/>
            <person name="Jubin C."/>
            <person name="Poulain J."/>
            <person name="Barbe V."/>
            <person name="Segurens B."/>
            <person name="Artiguenave F."/>
            <person name="Anthouard V."/>
            <person name="Vacherie B."/>
            <person name="Val M.-E."/>
            <person name="Fulton R.S."/>
            <person name="Minx P."/>
            <person name="Wilson R."/>
            <person name="Durrens P."/>
            <person name="Jean G."/>
            <person name="Marck C."/>
            <person name="Martin T."/>
            <person name="Nikolski M."/>
            <person name="Rolland T."/>
            <person name="Seret M.-L."/>
            <person name="Casaregola S."/>
            <person name="Despons L."/>
            <person name="Fairhead C."/>
            <person name="Fischer G."/>
            <person name="Lafontaine I."/>
            <person name="Leh V."/>
            <person name="Lemaire M."/>
            <person name="de Montigny J."/>
            <person name="Neuveglise C."/>
            <person name="Thierry A."/>
            <person name="Blanc-Lenfle I."/>
            <person name="Bleykasten C."/>
            <person name="Diffels J."/>
            <person name="Fritsch E."/>
            <person name="Frangeul L."/>
            <person name="Goeffon A."/>
            <person name="Jauniaux N."/>
            <person name="Kachouri-Lafond R."/>
            <person name="Payen C."/>
            <person name="Potier S."/>
            <person name="Pribylova L."/>
            <person name="Ozanne C."/>
            <person name="Richard G.-F."/>
            <person name="Sacerdot C."/>
            <person name="Straub M.-L."/>
            <person name="Talla E."/>
        </authorList>
    </citation>
    <scope>NUCLEOTIDE SEQUENCE [LARGE SCALE GENOMIC DNA]</scope>
    <source>
        <strain evidence="4">ATCC 56472 / CBS 6340 / NRRL Y-8284</strain>
    </source>
</reference>
<dbReference type="Gene3D" id="1.10.10.60">
    <property type="entry name" value="Homeodomain-like"/>
    <property type="match status" value="1"/>
</dbReference>
<protein>
    <submittedName>
        <fullName evidence="3">KLTH0F00242p</fullName>
    </submittedName>
</protein>
<dbReference type="Pfam" id="PF00046">
    <property type="entry name" value="Homeodomain"/>
    <property type="match status" value="1"/>
</dbReference>